<keyword evidence="2" id="KW-1185">Reference proteome</keyword>
<accession>A0A2M8R5E6</accession>
<proteinExistence type="predicted"/>
<evidence type="ECO:0000313" key="2">
    <source>
        <dbReference type="Proteomes" id="UP000231194"/>
    </source>
</evidence>
<gene>
    <name evidence="1" type="ORF">CVM73_21875</name>
</gene>
<dbReference type="Proteomes" id="UP000231194">
    <property type="component" value="Unassembled WGS sequence"/>
</dbReference>
<comment type="caution">
    <text evidence="1">The sequence shown here is derived from an EMBL/GenBank/DDBJ whole genome shotgun (WGS) entry which is preliminary data.</text>
</comment>
<protein>
    <submittedName>
        <fullName evidence="1">Uncharacterized protein</fullName>
    </submittedName>
</protein>
<dbReference type="AlphaFoldDB" id="A0A2M8R5E6"/>
<dbReference type="EMBL" id="PGVG01000019">
    <property type="protein sequence ID" value="PJG53047.1"/>
    <property type="molecule type" value="Genomic_DNA"/>
</dbReference>
<organism evidence="1 2">
    <name type="scientific">Bradyrhizobium forestalis</name>
    <dbReference type="NCBI Taxonomy" id="1419263"/>
    <lineage>
        <taxon>Bacteria</taxon>
        <taxon>Pseudomonadati</taxon>
        <taxon>Pseudomonadota</taxon>
        <taxon>Alphaproteobacteria</taxon>
        <taxon>Hyphomicrobiales</taxon>
        <taxon>Nitrobacteraceae</taxon>
        <taxon>Bradyrhizobium</taxon>
    </lineage>
</organism>
<reference evidence="1 2" key="1">
    <citation type="submission" date="2017-11" db="EMBL/GenBank/DDBJ databases">
        <title>Bradyrhizobium forestalis sp. nov., an efficient nitrogen-fixing bacterium isolated from nodules of forest legume species in the Amazon.</title>
        <authorList>
            <person name="Costa E.M."/>
            <person name="Guimaraes A."/>
            <person name="Carvalho T.S."/>
            <person name="Rodrigues T.L."/>
            <person name="Ribeiro P.R.A."/>
            <person name="Lebbe L."/>
            <person name="Willems A."/>
            <person name="Moreira F.M.S."/>
        </authorList>
    </citation>
    <scope>NUCLEOTIDE SEQUENCE [LARGE SCALE GENOMIC DNA]</scope>
    <source>
        <strain evidence="1 2">INPA54B</strain>
    </source>
</reference>
<name>A0A2M8R5E6_9BRAD</name>
<evidence type="ECO:0000313" key="1">
    <source>
        <dbReference type="EMBL" id="PJG53047.1"/>
    </source>
</evidence>
<sequence>MGEIEIDESAAIAVEQIGDEIPVIIASVVGVHCQVTADQALELSRVLAVAAKNAEKFRVTG</sequence>